<keyword evidence="1" id="KW-0472">Membrane</keyword>
<reference evidence="2" key="1">
    <citation type="journal article" date="2015" name="Nature">
        <title>Complex archaea that bridge the gap between prokaryotes and eukaryotes.</title>
        <authorList>
            <person name="Spang A."/>
            <person name="Saw J.H."/>
            <person name="Jorgensen S.L."/>
            <person name="Zaremba-Niedzwiedzka K."/>
            <person name="Martijn J."/>
            <person name="Lind A.E."/>
            <person name="van Eijk R."/>
            <person name="Schleper C."/>
            <person name="Guy L."/>
            <person name="Ettema T.J."/>
        </authorList>
    </citation>
    <scope>NUCLEOTIDE SEQUENCE</scope>
</reference>
<keyword evidence="1" id="KW-1133">Transmembrane helix</keyword>
<keyword evidence="1" id="KW-0812">Transmembrane</keyword>
<evidence type="ECO:0000313" key="2">
    <source>
        <dbReference type="EMBL" id="KKM60362.1"/>
    </source>
</evidence>
<comment type="caution">
    <text evidence="2">The sequence shown here is derived from an EMBL/GenBank/DDBJ whole genome shotgun (WGS) entry which is preliminary data.</text>
</comment>
<accession>A0A0F9LTF4</accession>
<protein>
    <submittedName>
        <fullName evidence="2">Uncharacterized protein</fullName>
    </submittedName>
</protein>
<proteinExistence type="predicted"/>
<evidence type="ECO:0000256" key="1">
    <source>
        <dbReference type="SAM" id="Phobius"/>
    </source>
</evidence>
<organism evidence="2">
    <name type="scientific">marine sediment metagenome</name>
    <dbReference type="NCBI Taxonomy" id="412755"/>
    <lineage>
        <taxon>unclassified sequences</taxon>
        <taxon>metagenomes</taxon>
        <taxon>ecological metagenomes</taxon>
    </lineage>
</organism>
<feature type="transmembrane region" description="Helical" evidence="1">
    <location>
        <begin position="7"/>
        <end position="27"/>
    </location>
</feature>
<dbReference type="AlphaFoldDB" id="A0A0F9LTF4"/>
<gene>
    <name evidence="2" type="ORF">LCGC14_1542550</name>
</gene>
<sequence length="54" mass="6024">MNKFDNLLLFLGFATVIGLFTLAFVVYQSGGQCLLNPINYAIENNLTNPYLINP</sequence>
<dbReference type="EMBL" id="LAZR01011692">
    <property type="protein sequence ID" value="KKM60362.1"/>
    <property type="molecule type" value="Genomic_DNA"/>
</dbReference>
<name>A0A0F9LTF4_9ZZZZ</name>